<keyword evidence="1" id="KW-0255">Endonuclease</keyword>
<dbReference type="GO" id="GO:0016787">
    <property type="term" value="F:hydrolase activity"/>
    <property type="evidence" value="ECO:0007669"/>
    <property type="project" value="UniProtKB-KW"/>
</dbReference>
<proteinExistence type="inferred from homology"/>
<gene>
    <name evidence="2" type="ORF">UY48_C0034G0003</name>
</gene>
<dbReference type="InterPro" id="IPR003477">
    <property type="entry name" value="PemK-like"/>
</dbReference>
<dbReference type="Pfam" id="PF02452">
    <property type="entry name" value="PemK_toxin"/>
    <property type="match status" value="1"/>
</dbReference>
<organism evidence="2 3">
    <name type="scientific">Candidatus Gottesmanbacteria bacterium GW2011_GWB1_49_7</name>
    <dbReference type="NCBI Taxonomy" id="1618448"/>
    <lineage>
        <taxon>Bacteria</taxon>
        <taxon>Candidatus Gottesmaniibacteriota</taxon>
    </lineage>
</organism>
<dbReference type="AlphaFoldDB" id="A0A0G1VVP6"/>
<dbReference type="GO" id="GO:0004521">
    <property type="term" value="F:RNA endonuclease activity"/>
    <property type="evidence" value="ECO:0007669"/>
    <property type="project" value="TreeGrafter"/>
</dbReference>
<dbReference type="EC" id="3.1.-.-" evidence="1"/>
<evidence type="ECO:0000313" key="3">
    <source>
        <dbReference type="Proteomes" id="UP000034588"/>
    </source>
</evidence>
<name>A0A0G1VVP6_9BACT</name>
<comment type="caution">
    <text evidence="2">The sequence shown here is derived from an EMBL/GenBank/DDBJ whole genome shotgun (WGS) entry which is preliminary data.</text>
</comment>
<dbReference type="PANTHER" id="PTHR33988">
    <property type="entry name" value="ENDORIBONUCLEASE MAZF-RELATED"/>
    <property type="match status" value="1"/>
</dbReference>
<protein>
    <recommendedName>
        <fullName evidence="1">mRNA interferase</fullName>
        <ecNumber evidence="1">3.1.-.-</ecNumber>
    </recommendedName>
</protein>
<accession>A0A0G1VVP6</accession>
<keyword evidence="1" id="KW-0540">Nuclease</keyword>
<dbReference type="PANTHER" id="PTHR33988:SF2">
    <property type="entry name" value="ENDORIBONUCLEASE MAZF"/>
    <property type="match status" value="1"/>
</dbReference>
<dbReference type="Gene3D" id="2.30.30.110">
    <property type="match status" value="1"/>
</dbReference>
<dbReference type="Proteomes" id="UP000034588">
    <property type="component" value="Unassembled WGS sequence"/>
</dbReference>
<dbReference type="GO" id="GO:0003677">
    <property type="term" value="F:DNA binding"/>
    <property type="evidence" value="ECO:0007669"/>
    <property type="project" value="InterPro"/>
</dbReference>
<reference evidence="2 3" key="1">
    <citation type="journal article" date="2015" name="Nature">
        <title>rRNA introns, odd ribosomes, and small enigmatic genomes across a large radiation of phyla.</title>
        <authorList>
            <person name="Brown C.T."/>
            <person name="Hug L.A."/>
            <person name="Thomas B.C."/>
            <person name="Sharon I."/>
            <person name="Castelle C.J."/>
            <person name="Singh A."/>
            <person name="Wilkins M.J."/>
            <person name="Williams K.H."/>
            <person name="Banfield J.F."/>
        </authorList>
    </citation>
    <scope>NUCLEOTIDE SEQUENCE [LARGE SCALE GENOMIC DNA]</scope>
</reference>
<dbReference type="EMBL" id="LCQD01000034">
    <property type="protein sequence ID" value="KKW10573.1"/>
    <property type="molecule type" value="Genomic_DNA"/>
</dbReference>
<evidence type="ECO:0000256" key="1">
    <source>
        <dbReference type="PIRNR" id="PIRNR033490"/>
    </source>
</evidence>
<comment type="similarity">
    <text evidence="1">Belongs to the PemK/MazF family.</text>
</comment>
<comment type="function">
    <text evidence="1">Toxic component of a type II toxin-antitoxin (TA) system.</text>
</comment>
<dbReference type="SUPFAM" id="SSF50118">
    <property type="entry name" value="Cell growth inhibitor/plasmid maintenance toxic component"/>
    <property type="match status" value="1"/>
</dbReference>
<dbReference type="InterPro" id="IPR011067">
    <property type="entry name" value="Plasmid_toxin/cell-grow_inhib"/>
</dbReference>
<dbReference type="PIRSF" id="PIRSF033490">
    <property type="entry name" value="MazF"/>
    <property type="match status" value="1"/>
</dbReference>
<evidence type="ECO:0000313" key="2">
    <source>
        <dbReference type="EMBL" id="KKW10573.1"/>
    </source>
</evidence>
<sequence>MTRGEIWLADFGIPFGSEPGFRRPVIVIQSDDFNKSRINTVIIIPLTTNLLLEEAPGNVFLDKSDTRLSKDSVAVVSQLCAIDKQRMVEMLARIDNSFIESIEDGILMVLGIRKRNN</sequence>
<keyword evidence="1" id="KW-0378">Hydrolase</keyword>
<dbReference type="GO" id="GO:0006402">
    <property type="term" value="P:mRNA catabolic process"/>
    <property type="evidence" value="ECO:0007669"/>
    <property type="project" value="TreeGrafter"/>
</dbReference>
<dbReference type="GO" id="GO:0016075">
    <property type="term" value="P:rRNA catabolic process"/>
    <property type="evidence" value="ECO:0007669"/>
    <property type="project" value="TreeGrafter"/>
</dbReference>